<dbReference type="RefSeq" id="WP_221221059.1">
    <property type="nucleotide sequence ID" value="NZ_JACIDK010000004.1"/>
</dbReference>
<evidence type="ECO:0000313" key="2">
    <source>
        <dbReference type="Proteomes" id="UP000530564"/>
    </source>
</evidence>
<dbReference type="Gene3D" id="2.40.160.20">
    <property type="match status" value="1"/>
</dbReference>
<protein>
    <recommendedName>
        <fullName evidence="3">Outer membrane protein beta-barrel domain-containing protein</fullName>
    </recommendedName>
</protein>
<reference evidence="1 2" key="1">
    <citation type="submission" date="2020-08" db="EMBL/GenBank/DDBJ databases">
        <title>Genomic Encyclopedia of Type Strains, Phase IV (KMG-IV): sequencing the most valuable type-strain genomes for metagenomic binning, comparative biology and taxonomic classification.</title>
        <authorList>
            <person name="Goeker M."/>
        </authorList>
    </citation>
    <scope>NUCLEOTIDE SEQUENCE [LARGE SCALE GENOMIC DNA]</scope>
    <source>
        <strain evidence="1 2">DSM 21793</strain>
    </source>
</reference>
<dbReference type="InterPro" id="IPR011250">
    <property type="entry name" value="OMP/PagP_B-barrel"/>
</dbReference>
<dbReference type="AlphaFoldDB" id="A0A840A0B3"/>
<gene>
    <name evidence="1" type="ORF">GGQ61_003038</name>
</gene>
<proteinExistence type="predicted"/>
<name>A0A840A0B3_9CAUL</name>
<organism evidence="1 2">
    <name type="scientific">Phenylobacterium haematophilum</name>
    <dbReference type="NCBI Taxonomy" id="98513"/>
    <lineage>
        <taxon>Bacteria</taxon>
        <taxon>Pseudomonadati</taxon>
        <taxon>Pseudomonadota</taxon>
        <taxon>Alphaproteobacteria</taxon>
        <taxon>Caulobacterales</taxon>
        <taxon>Caulobacteraceae</taxon>
        <taxon>Phenylobacterium</taxon>
    </lineage>
</organism>
<accession>A0A840A0B3</accession>
<keyword evidence="2" id="KW-1185">Reference proteome</keyword>
<comment type="caution">
    <text evidence="1">The sequence shown here is derived from an EMBL/GenBank/DDBJ whole genome shotgun (WGS) entry which is preliminary data.</text>
</comment>
<evidence type="ECO:0000313" key="1">
    <source>
        <dbReference type="EMBL" id="MBB3892305.1"/>
    </source>
</evidence>
<dbReference type="SUPFAM" id="SSF56925">
    <property type="entry name" value="OMPA-like"/>
    <property type="match status" value="1"/>
</dbReference>
<dbReference type="EMBL" id="JACIDK010000004">
    <property type="protein sequence ID" value="MBB3892305.1"/>
    <property type="molecule type" value="Genomic_DNA"/>
</dbReference>
<dbReference type="Proteomes" id="UP000530564">
    <property type="component" value="Unassembled WGS sequence"/>
</dbReference>
<evidence type="ECO:0008006" key="3">
    <source>
        <dbReference type="Google" id="ProtNLM"/>
    </source>
</evidence>
<sequence length="337" mass="35106">MIRLLAGAGLGGSEGFLRGLICLRASRVNGAVPDNATALRTGEKSLGTSAAVAFAPPPRFAAGRLAKRDRRREMRDEMLKTILFSSVVAVCAAGVAQAQTGPGSWTFSLEGGAEFPTSGEVHGGATAAVPNLGPLNPALAGVNAELRIQSRSFDDIYGEGMNLGAEFAYGMSDNAEVFGAFRYMQADEGKVQVGGAFVPALNATLPVYGTFGKYEAYALEAGYRQYFGAGAMKPYVAGRLGAVFTDKINATFEIPDAAITIANVPFYDSSTSLTAGLDVGVSYAVNDRLSLQAETGLRYISSLSDDDSAIGGLGLSSINGAGERTYVPVTVRAKFAF</sequence>